<evidence type="ECO:0000256" key="3">
    <source>
        <dbReference type="PROSITE-ProRule" id="PRU00284"/>
    </source>
</evidence>
<feature type="domain" description="Methyl-accepting transducer" evidence="7">
    <location>
        <begin position="99"/>
        <end position="328"/>
    </location>
</feature>
<dbReference type="EMBL" id="JACYFG010000006">
    <property type="protein sequence ID" value="MBD5778918.1"/>
    <property type="molecule type" value="Genomic_DNA"/>
</dbReference>
<evidence type="ECO:0000256" key="5">
    <source>
        <dbReference type="SAM" id="MobiDB-lite"/>
    </source>
</evidence>
<evidence type="ECO:0000256" key="2">
    <source>
        <dbReference type="ARBA" id="ARBA00029447"/>
    </source>
</evidence>
<dbReference type="Pfam" id="PF00015">
    <property type="entry name" value="MCPsignal"/>
    <property type="match status" value="1"/>
</dbReference>
<feature type="region of interest" description="Disordered" evidence="5">
    <location>
        <begin position="349"/>
        <end position="374"/>
    </location>
</feature>
<keyword evidence="4" id="KW-0175">Coiled coil</keyword>
<keyword evidence="3" id="KW-0807">Transducer</keyword>
<keyword evidence="9" id="KW-1185">Reference proteome</keyword>
<keyword evidence="6" id="KW-1133">Transmembrane helix</keyword>
<feature type="coiled-coil region" evidence="4">
    <location>
        <begin position="118"/>
        <end position="145"/>
    </location>
</feature>
<evidence type="ECO:0000259" key="7">
    <source>
        <dbReference type="PROSITE" id="PS50111"/>
    </source>
</evidence>
<organism evidence="8 9">
    <name type="scientific">Pelagicoccus enzymogenes</name>
    <dbReference type="NCBI Taxonomy" id="2773457"/>
    <lineage>
        <taxon>Bacteria</taxon>
        <taxon>Pseudomonadati</taxon>
        <taxon>Verrucomicrobiota</taxon>
        <taxon>Opitutia</taxon>
        <taxon>Puniceicoccales</taxon>
        <taxon>Pelagicoccaceae</taxon>
        <taxon>Pelagicoccus</taxon>
    </lineage>
</organism>
<evidence type="ECO:0000313" key="9">
    <source>
        <dbReference type="Proteomes" id="UP000622317"/>
    </source>
</evidence>
<dbReference type="Gene3D" id="1.10.287.950">
    <property type="entry name" value="Methyl-accepting chemotaxis protein"/>
    <property type="match status" value="1"/>
</dbReference>
<dbReference type="PANTHER" id="PTHR43531">
    <property type="entry name" value="PROTEIN ICFG"/>
    <property type="match status" value="1"/>
</dbReference>
<evidence type="ECO:0000313" key="8">
    <source>
        <dbReference type="EMBL" id="MBD5778918.1"/>
    </source>
</evidence>
<comment type="caution">
    <text evidence="8">The sequence shown here is derived from an EMBL/GenBank/DDBJ whole genome shotgun (WGS) entry which is preliminary data.</text>
</comment>
<evidence type="ECO:0000256" key="6">
    <source>
        <dbReference type="SAM" id="Phobius"/>
    </source>
</evidence>
<dbReference type="PANTHER" id="PTHR43531:SF14">
    <property type="entry name" value="METHYL-ACCEPTING CHEMOTAXIS PROTEIN I-RELATED"/>
    <property type="match status" value="1"/>
</dbReference>
<dbReference type="GO" id="GO:0006935">
    <property type="term" value="P:chemotaxis"/>
    <property type="evidence" value="ECO:0007669"/>
    <property type="project" value="TreeGrafter"/>
</dbReference>
<dbReference type="GO" id="GO:0007165">
    <property type="term" value="P:signal transduction"/>
    <property type="evidence" value="ECO:0007669"/>
    <property type="project" value="UniProtKB-KW"/>
</dbReference>
<accession>A0A927IGQ3</accession>
<keyword evidence="6" id="KW-0812">Transmembrane</keyword>
<dbReference type="SUPFAM" id="SSF58104">
    <property type="entry name" value="Methyl-accepting chemotaxis protein (MCP) signaling domain"/>
    <property type="match status" value="1"/>
</dbReference>
<evidence type="ECO:0000256" key="1">
    <source>
        <dbReference type="ARBA" id="ARBA00022481"/>
    </source>
</evidence>
<dbReference type="AlphaFoldDB" id="A0A927IGQ3"/>
<dbReference type="PROSITE" id="PS50111">
    <property type="entry name" value="CHEMOTAXIS_TRANSDUC_2"/>
    <property type="match status" value="1"/>
</dbReference>
<dbReference type="GO" id="GO:0004888">
    <property type="term" value="F:transmembrane signaling receptor activity"/>
    <property type="evidence" value="ECO:0007669"/>
    <property type="project" value="TreeGrafter"/>
</dbReference>
<feature type="transmembrane region" description="Helical" evidence="6">
    <location>
        <begin position="59"/>
        <end position="81"/>
    </location>
</feature>
<dbReference type="InterPro" id="IPR051310">
    <property type="entry name" value="MCP_chemotaxis"/>
</dbReference>
<keyword evidence="1" id="KW-0488">Methylation</keyword>
<dbReference type="InterPro" id="IPR004089">
    <property type="entry name" value="MCPsignal_dom"/>
</dbReference>
<protein>
    <recommendedName>
        <fullName evidence="7">Methyl-accepting transducer domain-containing protein</fullName>
    </recommendedName>
</protein>
<evidence type="ECO:0000256" key="4">
    <source>
        <dbReference type="SAM" id="Coils"/>
    </source>
</evidence>
<gene>
    <name evidence="8" type="ORF">IEN85_05395</name>
</gene>
<sequence length="386" mass="39918">MKSLSPNLKVILGFAFVMVSAGALAAAAVYLIHDLGTQAQHWIASGADGDVASEAAKQAIYKVLGIGFVGTLLSLGAMAYVKSIFSTTLRGIANELASSSKLVLNDAEHIASSSQGLADGASKQAASLEETSSALEEMASMIEKNTAHAKQANELTGSARDAADQGAQDMKLMSQAMIGIKESSDAVAEIIKTIDEIAFQTNILALNAAVEAARAGESGAGFAVVADEVRSLAQRSAKAASETTSKIENAIAKTEQGVQLTERVMKSLDAIVEVNREVDSLAAQVADASSQQYVGIGQLRNSVFEIDDVTQQNAAVAEETASSTQGLRYQANVVSKAVAELQELIGSGSAAEAQARSPMSGSFPSSPRAASKVHAVEADLWSAPAR</sequence>
<feature type="transmembrane region" description="Helical" evidence="6">
    <location>
        <begin position="12"/>
        <end position="32"/>
    </location>
</feature>
<keyword evidence="6" id="KW-0472">Membrane</keyword>
<dbReference type="GO" id="GO:0005886">
    <property type="term" value="C:plasma membrane"/>
    <property type="evidence" value="ECO:0007669"/>
    <property type="project" value="TreeGrafter"/>
</dbReference>
<proteinExistence type="inferred from homology"/>
<dbReference type="SMART" id="SM00283">
    <property type="entry name" value="MA"/>
    <property type="match status" value="1"/>
</dbReference>
<name>A0A927IGQ3_9BACT</name>
<comment type="similarity">
    <text evidence="2">Belongs to the methyl-accepting chemotaxis (MCP) protein family.</text>
</comment>
<dbReference type="RefSeq" id="WP_191616043.1">
    <property type="nucleotide sequence ID" value="NZ_JACYFG010000006.1"/>
</dbReference>
<dbReference type="Proteomes" id="UP000622317">
    <property type="component" value="Unassembled WGS sequence"/>
</dbReference>
<reference evidence="8" key="1">
    <citation type="submission" date="2020-09" db="EMBL/GenBank/DDBJ databases">
        <title>Pelagicoccus enzymogenes sp. nov. with an EPS production, isolated from marine sediment.</title>
        <authorList>
            <person name="Feng X."/>
        </authorList>
    </citation>
    <scope>NUCLEOTIDE SEQUENCE</scope>
    <source>
        <strain evidence="8">NFK12</strain>
    </source>
</reference>